<protein>
    <recommendedName>
        <fullName evidence="3">Prevent-host-death family protein</fullName>
    </recommendedName>
</protein>
<dbReference type="EMBL" id="BAAABM010000007">
    <property type="protein sequence ID" value="GAA0322367.1"/>
    <property type="molecule type" value="Genomic_DNA"/>
</dbReference>
<evidence type="ECO:0008006" key="3">
    <source>
        <dbReference type="Google" id="ProtNLM"/>
    </source>
</evidence>
<proteinExistence type="predicted"/>
<gene>
    <name evidence="1" type="ORF">GCM10010151_10240</name>
</gene>
<dbReference type="Proteomes" id="UP001501822">
    <property type="component" value="Unassembled WGS sequence"/>
</dbReference>
<comment type="caution">
    <text evidence="1">The sequence shown here is derived from an EMBL/GenBank/DDBJ whole genome shotgun (WGS) entry which is preliminary data.</text>
</comment>
<evidence type="ECO:0000313" key="2">
    <source>
        <dbReference type="Proteomes" id="UP001501822"/>
    </source>
</evidence>
<evidence type="ECO:0000313" key="1">
    <source>
        <dbReference type="EMBL" id="GAA0322367.1"/>
    </source>
</evidence>
<keyword evidence="2" id="KW-1185">Reference proteome</keyword>
<sequence length="155" mass="17001">MAASPPVVPFSELSKNLWRVAQAVECAQRVRVTRLGGEDLYLTTERHDRQRQGTADVTTRLLGALTGSDEGFRAVLVAVPQVFPWAQHLSADEVCEFVADLVDALRDTAGLDVHADLYRVIVEWRATARILADPDLDARPTMTLSGEDHGDVPVP</sequence>
<organism evidence="1 2">
    <name type="scientific">Actinoallomurus spadix</name>
    <dbReference type="NCBI Taxonomy" id="79912"/>
    <lineage>
        <taxon>Bacteria</taxon>
        <taxon>Bacillati</taxon>
        <taxon>Actinomycetota</taxon>
        <taxon>Actinomycetes</taxon>
        <taxon>Streptosporangiales</taxon>
        <taxon>Thermomonosporaceae</taxon>
        <taxon>Actinoallomurus</taxon>
    </lineage>
</organism>
<accession>A0ABN0W138</accession>
<reference evidence="1 2" key="1">
    <citation type="journal article" date="2019" name="Int. J. Syst. Evol. Microbiol.">
        <title>The Global Catalogue of Microorganisms (GCM) 10K type strain sequencing project: providing services to taxonomists for standard genome sequencing and annotation.</title>
        <authorList>
            <consortium name="The Broad Institute Genomics Platform"/>
            <consortium name="The Broad Institute Genome Sequencing Center for Infectious Disease"/>
            <person name="Wu L."/>
            <person name="Ma J."/>
        </authorList>
    </citation>
    <scope>NUCLEOTIDE SEQUENCE [LARGE SCALE GENOMIC DNA]</scope>
    <source>
        <strain evidence="1 2">JCM 3146</strain>
    </source>
</reference>
<name>A0ABN0W138_9ACTN</name>